<dbReference type="EMBL" id="CATQJL010000001">
    <property type="protein sequence ID" value="CAJ0588664.1"/>
    <property type="molecule type" value="Genomic_DNA"/>
</dbReference>
<feature type="region of interest" description="Disordered" evidence="1">
    <location>
        <begin position="238"/>
        <end position="416"/>
    </location>
</feature>
<evidence type="ECO:0000256" key="2">
    <source>
        <dbReference type="SAM" id="SignalP"/>
    </source>
</evidence>
<feature type="chain" id="PRO_5041442786" description="SCP domain-containing protein" evidence="2">
    <location>
        <begin position="20"/>
        <end position="755"/>
    </location>
</feature>
<dbReference type="InterPro" id="IPR018244">
    <property type="entry name" value="Allrgn_V5/Tpx1_CS"/>
</dbReference>
<keyword evidence="5" id="KW-1185">Reference proteome</keyword>
<feature type="signal peptide" evidence="2">
    <location>
        <begin position="1"/>
        <end position="19"/>
    </location>
</feature>
<keyword evidence="2" id="KW-0732">Signal</keyword>
<dbReference type="SUPFAM" id="SSF55797">
    <property type="entry name" value="PR-1-like"/>
    <property type="match status" value="1"/>
</dbReference>
<comment type="caution">
    <text evidence="4">The sequence shown here is derived from an EMBL/GenBank/DDBJ whole genome shotgun (WGS) entry which is preliminary data.</text>
</comment>
<feature type="region of interest" description="Disordered" evidence="1">
    <location>
        <begin position="164"/>
        <end position="219"/>
    </location>
</feature>
<dbReference type="CDD" id="cd05380">
    <property type="entry name" value="CAP_euk"/>
    <property type="match status" value="1"/>
</dbReference>
<gene>
    <name evidence="4" type="ORF">CYNAS_LOCUS647</name>
</gene>
<name>A0AA36DLN2_CYLNA</name>
<evidence type="ECO:0000256" key="1">
    <source>
        <dbReference type="SAM" id="MobiDB-lite"/>
    </source>
</evidence>
<dbReference type="SMART" id="SM00198">
    <property type="entry name" value="SCP"/>
    <property type="match status" value="1"/>
</dbReference>
<dbReference type="InterPro" id="IPR035940">
    <property type="entry name" value="CAP_sf"/>
</dbReference>
<evidence type="ECO:0000313" key="4">
    <source>
        <dbReference type="EMBL" id="CAJ0588664.1"/>
    </source>
</evidence>
<dbReference type="InterPro" id="IPR001283">
    <property type="entry name" value="CRISP-related"/>
</dbReference>
<dbReference type="InterPro" id="IPR014044">
    <property type="entry name" value="CAP_dom"/>
</dbReference>
<dbReference type="Gene3D" id="3.40.33.10">
    <property type="entry name" value="CAP"/>
    <property type="match status" value="1"/>
</dbReference>
<dbReference type="PRINTS" id="PR00837">
    <property type="entry name" value="V5TPXLIKE"/>
</dbReference>
<evidence type="ECO:0000313" key="5">
    <source>
        <dbReference type="Proteomes" id="UP001176961"/>
    </source>
</evidence>
<feature type="region of interest" description="Disordered" evidence="1">
    <location>
        <begin position="515"/>
        <end position="567"/>
    </location>
</feature>
<protein>
    <recommendedName>
        <fullName evidence="3">SCP domain-containing protein</fullName>
    </recommendedName>
</protein>
<feature type="domain" description="SCP" evidence="3">
    <location>
        <begin position="571"/>
        <end position="729"/>
    </location>
</feature>
<dbReference type="AlphaFoldDB" id="A0AA36DLN2"/>
<dbReference type="Proteomes" id="UP001176961">
    <property type="component" value="Unassembled WGS sequence"/>
</dbReference>
<evidence type="ECO:0000259" key="3">
    <source>
        <dbReference type="SMART" id="SM00198"/>
    </source>
</evidence>
<proteinExistence type="predicted"/>
<organism evidence="4 5">
    <name type="scientific">Cylicocyclus nassatus</name>
    <name type="common">Nematode worm</name>
    <dbReference type="NCBI Taxonomy" id="53992"/>
    <lineage>
        <taxon>Eukaryota</taxon>
        <taxon>Metazoa</taxon>
        <taxon>Ecdysozoa</taxon>
        <taxon>Nematoda</taxon>
        <taxon>Chromadorea</taxon>
        <taxon>Rhabditida</taxon>
        <taxon>Rhabditina</taxon>
        <taxon>Rhabditomorpha</taxon>
        <taxon>Strongyloidea</taxon>
        <taxon>Strongylidae</taxon>
        <taxon>Cylicocyclus</taxon>
    </lineage>
</organism>
<dbReference type="Pfam" id="PF00188">
    <property type="entry name" value="CAP"/>
    <property type="match status" value="1"/>
</dbReference>
<dbReference type="GO" id="GO:0005576">
    <property type="term" value="C:extracellular region"/>
    <property type="evidence" value="ECO:0007669"/>
    <property type="project" value="InterPro"/>
</dbReference>
<reference evidence="4" key="1">
    <citation type="submission" date="2023-07" db="EMBL/GenBank/DDBJ databases">
        <authorList>
            <consortium name="CYATHOMIX"/>
        </authorList>
    </citation>
    <scope>NUCLEOTIDE SEQUENCE</scope>
    <source>
        <strain evidence="4">N/A</strain>
    </source>
</reference>
<dbReference type="PROSITE" id="PS01010">
    <property type="entry name" value="CRISP_2"/>
    <property type="match status" value="1"/>
</dbReference>
<accession>A0AA36DLN2</accession>
<sequence>MSSILFALQLLLLIKTCAAKGPASSVTSEFCIRSGGKIWHTPADDSVVCVYKVQNEKRQLDLTPDHGEPNRVPDGSLMPSILPPGYGESDRLPDGNILPPFLPSNYGKPPTLPEESMMPPVLPPDYGKPHWLPEGSMTPQVLPPNYGKPHWLPEGSMTPPVLPPDYGEPPKLPEGSMMPPVLSPDYDEPPRLPEGSMTPPYLPPDRGESTGLSDRSLMPSVLPPDHDGLPNGITMPPSLHHGGLQDGSTMPPNLPPDHGGLPDGITVPPNLPPDHGELPEGSTMPPNLPPDHGGLPDGITMPPNLPPDHGGLPDGITMPPSLPPDYGGLPDGITLPPNLHPDHGELPEGSTMPPNLPSNRSELPEGSTMPPNLPPDRGGLREGSTMSPNLPPDHGGLREGSTMPLNLHPGYDDAPKTPNRTMLPPNSNGANAEAFSPSWEGTSASPDGTNAGAFSSPWDGTSALPAPGYVDVPKLPNRIIMEILPPSPTPGYVDVPKLPNRIIMEILPPSPNGANAGAFSPPWGGTSAIPESHSQTLSPTSPPRTYPSNPDHSTEEDTEVTKPPVGPMSTACRAQVMYLHNLYRILLAEGLIRNGKRGKPNLPKAANLYRMRYDMDLEAEAQRYANTCPTAPSSVSSRPNSGENFEIVYKVSSCEFLIPEVLESWWSQIAYSGMNIKVPYNDFLDSEPAPSKFTQMGWAATYKVGCAMKVCGHVTVVVCRYRPRGNIPNEYVYRRGNPCADCSSTCKEGLCNAPA</sequence>
<dbReference type="PANTHER" id="PTHR10334">
    <property type="entry name" value="CYSTEINE-RICH SECRETORY PROTEIN-RELATED"/>
    <property type="match status" value="1"/>
</dbReference>